<dbReference type="EMBL" id="CM023470">
    <property type="protein sequence ID" value="KAH7979807.1"/>
    <property type="molecule type" value="Genomic_DNA"/>
</dbReference>
<evidence type="ECO:0000313" key="1">
    <source>
        <dbReference type="EMBL" id="KAH7979807.1"/>
    </source>
</evidence>
<reference evidence="1" key="1">
    <citation type="submission" date="2020-05" db="EMBL/GenBank/DDBJ databases">
        <title>Large-scale comparative analyses of tick genomes elucidate their genetic diversity and vector capacities.</title>
        <authorList>
            <person name="Jia N."/>
            <person name="Wang J."/>
            <person name="Shi W."/>
            <person name="Du L."/>
            <person name="Sun Y."/>
            <person name="Zhan W."/>
            <person name="Jiang J."/>
            <person name="Wang Q."/>
            <person name="Zhang B."/>
            <person name="Ji P."/>
            <person name="Sakyi L.B."/>
            <person name="Cui X."/>
            <person name="Yuan T."/>
            <person name="Jiang B."/>
            <person name="Yang W."/>
            <person name="Lam T.T.-Y."/>
            <person name="Chang Q."/>
            <person name="Ding S."/>
            <person name="Wang X."/>
            <person name="Zhu J."/>
            <person name="Ruan X."/>
            <person name="Zhao L."/>
            <person name="Wei J."/>
            <person name="Que T."/>
            <person name="Du C."/>
            <person name="Cheng J."/>
            <person name="Dai P."/>
            <person name="Han X."/>
            <person name="Huang E."/>
            <person name="Gao Y."/>
            <person name="Liu J."/>
            <person name="Shao H."/>
            <person name="Ye R."/>
            <person name="Li L."/>
            <person name="Wei W."/>
            <person name="Wang X."/>
            <person name="Wang C."/>
            <person name="Yang T."/>
            <person name="Huo Q."/>
            <person name="Li W."/>
            <person name="Guo W."/>
            <person name="Chen H."/>
            <person name="Zhou L."/>
            <person name="Ni X."/>
            <person name="Tian J."/>
            <person name="Zhou Y."/>
            <person name="Sheng Y."/>
            <person name="Liu T."/>
            <person name="Pan Y."/>
            <person name="Xia L."/>
            <person name="Li J."/>
            <person name="Zhao F."/>
            <person name="Cao W."/>
        </authorList>
    </citation>
    <scope>NUCLEOTIDE SEQUENCE</scope>
    <source>
        <strain evidence="1">Dsil-2018</strain>
    </source>
</reference>
<dbReference type="Proteomes" id="UP000821865">
    <property type="component" value="Chromosome 1"/>
</dbReference>
<keyword evidence="2" id="KW-1185">Reference proteome</keyword>
<evidence type="ECO:0000313" key="2">
    <source>
        <dbReference type="Proteomes" id="UP000821865"/>
    </source>
</evidence>
<proteinExistence type="predicted"/>
<accession>A0ACB8DZD5</accession>
<organism evidence="1 2">
    <name type="scientific">Dermacentor silvarum</name>
    <name type="common">Tick</name>
    <dbReference type="NCBI Taxonomy" id="543639"/>
    <lineage>
        <taxon>Eukaryota</taxon>
        <taxon>Metazoa</taxon>
        <taxon>Ecdysozoa</taxon>
        <taxon>Arthropoda</taxon>
        <taxon>Chelicerata</taxon>
        <taxon>Arachnida</taxon>
        <taxon>Acari</taxon>
        <taxon>Parasitiformes</taxon>
        <taxon>Ixodida</taxon>
        <taxon>Ixodoidea</taxon>
        <taxon>Ixodidae</taxon>
        <taxon>Rhipicephalinae</taxon>
        <taxon>Dermacentor</taxon>
    </lineage>
</organism>
<gene>
    <name evidence="1" type="ORF">HPB49_011186</name>
</gene>
<comment type="caution">
    <text evidence="1">The sequence shown here is derived from an EMBL/GenBank/DDBJ whole genome shotgun (WGS) entry which is preliminary data.</text>
</comment>
<name>A0ACB8DZD5_DERSI</name>
<sequence>MTARLSTDSAEHMFGIIQSSGCNAHPSPDQFLVTVNCLSFYNMARSLDGANGTSDIINALLSVDDKTPNISPNSVDELLAQGRLLDGSLSDCQLSTLVCVGKRYGQPEPLHDRTIRHRESLLPASIKDFLPIPGALRHPLPTTPAESRELSNAFRRFTFQDHS</sequence>
<protein>
    <submittedName>
        <fullName evidence="1">Uncharacterized protein</fullName>
    </submittedName>
</protein>